<sequence>MKHRGQLAKKKTRMKHSKVSKYIPLNAGETAVLQDANTILPRDEIYEPLVELIKQARNRAACETNEAKSKPLSNQRVHNAISIDGARGTGKTAVLVNLKRYIELEHKELLTDIHILEPIDPTLLEDGESLFLHIIVAAVLHDDDIKQAQHCKPEQSRALNQALDKLAHSLEAVDTQKERHGMDKVRAMYGNKHLADSVHNFFLTAARLLDKKLLVLPIDDVDTSLNLAFENLEIIRRYLTTPYILPIVSGDRALYHEVTWRDFHGRLIKDSTYRRQEAYITAVDLAEEYQRKVLPFPRRQIMPEVSSYWQWGYDRKDAEDKGVMLGNTSDGMPLTNFISWLEIYLTGPVNGQENSRLPLPIPSIRALTQLVNHCSDFIPVLPDAIRTANNELDVRRMWQMPTVPLAVINTFQAEYHALGKKEEKRDYGDAYKGFSENLQSAPAVDYLECKSQKKSQQDFSKKLADYFRFEPKAGAIYLVLLAKLHWQHRTSSDPSSIFDTPLFQPLEHNVGSLNFFDKSDDLAAWANSLADRLPEEWLRGLRSQQTILPYPVAEIGINSSKRWNYASELSSLQLEDLNNERKHKATFLINLLAQNNFYTNAKQSMLLNIGRIFELIIASITGPVSLEDLYGILNRAPFFSTAALAPTKTLQLEDEDARDTTEEQRPTNVKTEEDPQHALIIQLQDDIKKWRDTHSLELINLSPWLVYKVFNKVYSQVASSEIVSNGMKHIGTVVNRVAHTFYATWFAFGSFEKGELFGLPNVITTTNINPENLKNFENNDNFNVNVRPFALNHSEITNKQSESYQNRSKFGKNTRTVSYCLADHPLKIWIDEIIELKWPSLRAAKTALFKEFGLPETTRISWTKIDNLLIKQSADEVKDTLKRFENEFGADDSVVKELKKRVSRLFKAQIN</sequence>
<dbReference type="Proteomes" id="UP000281725">
    <property type="component" value="Unassembled WGS sequence"/>
</dbReference>
<evidence type="ECO:0000313" key="3">
    <source>
        <dbReference type="Proteomes" id="UP000281725"/>
    </source>
</evidence>
<evidence type="ECO:0000256" key="1">
    <source>
        <dbReference type="SAM" id="MobiDB-lite"/>
    </source>
</evidence>
<comment type="caution">
    <text evidence="2">The sequence shown here is derived from an EMBL/GenBank/DDBJ whole genome shotgun (WGS) entry which is preliminary data.</text>
</comment>
<organism evidence="2 3">
    <name type="scientific">Aeromonas veronii</name>
    <dbReference type="NCBI Taxonomy" id="654"/>
    <lineage>
        <taxon>Bacteria</taxon>
        <taxon>Pseudomonadati</taxon>
        <taxon>Pseudomonadota</taxon>
        <taxon>Gammaproteobacteria</taxon>
        <taxon>Aeromonadales</taxon>
        <taxon>Aeromonadaceae</taxon>
        <taxon>Aeromonas</taxon>
    </lineage>
</organism>
<proteinExistence type="predicted"/>
<name>A0A3A9ISL4_AERVE</name>
<protein>
    <submittedName>
        <fullName evidence="2">Uncharacterized protein</fullName>
    </submittedName>
</protein>
<dbReference type="NCBIfam" id="NF041743">
    <property type="entry name" value="RdrA"/>
    <property type="match status" value="1"/>
</dbReference>
<dbReference type="AlphaFoldDB" id="A0A3A9ISL4"/>
<dbReference type="EMBL" id="RAWX01000002">
    <property type="protein sequence ID" value="RKJ89452.1"/>
    <property type="molecule type" value="Genomic_DNA"/>
</dbReference>
<feature type="region of interest" description="Disordered" evidence="1">
    <location>
        <begin position="650"/>
        <end position="674"/>
    </location>
</feature>
<dbReference type="CDD" id="cd02019">
    <property type="entry name" value="NK"/>
    <property type="match status" value="1"/>
</dbReference>
<gene>
    <name evidence="2" type="ORF">D6R50_09350</name>
</gene>
<feature type="compositionally biased region" description="Basic and acidic residues" evidence="1">
    <location>
        <begin position="658"/>
        <end position="674"/>
    </location>
</feature>
<evidence type="ECO:0000313" key="2">
    <source>
        <dbReference type="EMBL" id="RKJ89452.1"/>
    </source>
</evidence>
<accession>A0A3A9ISL4</accession>
<reference evidence="2 3" key="1">
    <citation type="submission" date="2018-09" db="EMBL/GenBank/DDBJ databases">
        <title>Genome sequencing of Aeromonas veronii MS-17-88.</title>
        <authorList>
            <person name="Tekedar H.C."/>
            <person name="Arick M.A."/>
            <person name="Hsu C.-Y."/>
            <person name="Thrash A."/>
            <person name="Karsi A."/>
            <person name="Lawrence M.L."/>
            <person name="Abdelhamed H."/>
        </authorList>
    </citation>
    <scope>NUCLEOTIDE SEQUENCE [LARGE SCALE GENOMIC DNA]</scope>
    <source>
        <strain evidence="2 3">MS 17-88</strain>
    </source>
</reference>